<dbReference type="RefSeq" id="WP_062912510.1">
    <property type="nucleotide sequence ID" value="NZ_MAFQ01000015.1"/>
</dbReference>
<sequence>MGSVSLGPMSPLLNSPDDFMFAGAFMAIAIQQVWMVITGRLVPRRTHERELAQRDDEIAWLRKTNGKLDETVDKLAAPARLAVHAIEGLREQT</sequence>
<name>A0A4R5PGA8_9MYCO</name>
<evidence type="ECO:0000313" key="2">
    <source>
        <dbReference type="EMBL" id="TDH25318.1"/>
    </source>
</evidence>
<evidence type="ECO:0000313" key="3">
    <source>
        <dbReference type="Proteomes" id="UP000295627"/>
    </source>
</evidence>
<evidence type="ECO:0000256" key="1">
    <source>
        <dbReference type="SAM" id="Phobius"/>
    </source>
</evidence>
<reference evidence="2 3" key="1">
    <citation type="journal article" date="2019" name="Sci. Rep.">
        <title>Extended insight into the Mycobacterium chelonae-abscessus complex through whole genome sequencing of Mycobacterium salmoniphilum outbreak and Mycobacterium salmoniphilum-like strains.</title>
        <authorList>
            <person name="Behra P.R.K."/>
            <person name="Das S."/>
            <person name="Pettersson B.M.F."/>
            <person name="Shirreff L."/>
            <person name="DuCote T."/>
            <person name="Jacobsson K.G."/>
            <person name="Ennis D.G."/>
            <person name="Kirsebom L.A."/>
        </authorList>
    </citation>
    <scope>NUCLEOTIDE SEQUENCE [LARGE SCALE GENOMIC DNA]</scope>
    <source>
        <strain evidence="2 3">DSM 45524</strain>
    </source>
</reference>
<organism evidence="2 3">
    <name type="scientific">Mycobacteroides franklinii</name>
    <dbReference type="NCBI Taxonomy" id="948102"/>
    <lineage>
        <taxon>Bacteria</taxon>
        <taxon>Bacillati</taxon>
        <taxon>Actinomycetota</taxon>
        <taxon>Actinomycetes</taxon>
        <taxon>Mycobacteriales</taxon>
        <taxon>Mycobacteriaceae</taxon>
        <taxon>Mycobacteroides</taxon>
    </lineage>
</organism>
<protein>
    <submittedName>
        <fullName evidence="2">Uncharacterized protein</fullName>
    </submittedName>
</protein>
<keyword evidence="1" id="KW-0472">Membrane</keyword>
<dbReference type="AlphaFoldDB" id="A0A4R5PGA8"/>
<dbReference type="Proteomes" id="UP000295627">
    <property type="component" value="Unassembled WGS sequence"/>
</dbReference>
<feature type="transmembrane region" description="Helical" evidence="1">
    <location>
        <begin position="20"/>
        <end position="42"/>
    </location>
</feature>
<proteinExistence type="predicted"/>
<dbReference type="EMBL" id="RXLR01000006">
    <property type="protein sequence ID" value="TDH25318.1"/>
    <property type="molecule type" value="Genomic_DNA"/>
</dbReference>
<keyword evidence="1" id="KW-0812">Transmembrane</keyword>
<keyword evidence="1" id="KW-1133">Transmembrane helix</keyword>
<gene>
    <name evidence="2" type="ORF">EJ571_01520</name>
</gene>
<comment type="caution">
    <text evidence="2">The sequence shown here is derived from an EMBL/GenBank/DDBJ whole genome shotgun (WGS) entry which is preliminary data.</text>
</comment>
<accession>A0A4R5PGA8</accession>